<keyword evidence="3" id="KW-1185">Reference proteome</keyword>
<dbReference type="RefSeq" id="XP_001885624.1">
    <property type="nucleotide sequence ID" value="XM_001885589.1"/>
</dbReference>
<evidence type="ECO:0000256" key="1">
    <source>
        <dbReference type="SAM" id="Phobius"/>
    </source>
</evidence>
<evidence type="ECO:0000313" key="3">
    <source>
        <dbReference type="Proteomes" id="UP000001194"/>
    </source>
</evidence>
<name>B0DNR3_LACBS</name>
<keyword evidence="1" id="KW-1133">Transmembrane helix</keyword>
<proteinExistence type="predicted"/>
<dbReference type="Proteomes" id="UP000001194">
    <property type="component" value="Unassembled WGS sequence"/>
</dbReference>
<dbReference type="AlphaFoldDB" id="B0DNR3"/>
<keyword evidence="1" id="KW-0472">Membrane</keyword>
<dbReference type="KEGG" id="lbc:LACBIDRAFT_306801"/>
<gene>
    <name evidence="2" type="ORF">LACBIDRAFT_306801</name>
</gene>
<dbReference type="GeneID" id="6081259"/>
<organism evidence="3">
    <name type="scientific">Laccaria bicolor (strain S238N-H82 / ATCC MYA-4686)</name>
    <name type="common">Bicoloured deceiver</name>
    <name type="synonym">Laccaria laccata var. bicolor</name>
    <dbReference type="NCBI Taxonomy" id="486041"/>
    <lineage>
        <taxon>Eukaryota</taxon>
        <taxon>Fungi</taxon>
        <taxon>Dikarya</taxon>
        <taxon>Basidiomycota</taxon>
        <taxon>Agaricomycotina</taxon>
        <taxon>Agaricomycetes</taxon>
        <taxon>Agaricomycetidae</taxon>
        <taxon>Agaricales</taxon>
        <taxon>Agaricineae</taxon>
        <taxon>Hydnangiaceae</taxon>
        <taxon>Laccaria</taxon>
    </lineage>
</organism>
<protein>
    <submittedName>
        <fullName evidence="2">Predicted protein</fullName>
    </submittedName>
</protein>
<reference evidence="2 3" key="1">
    <citation type="journal article" date="2008" name="Nature">
        <title>The genome of Laccaria bicolor provides insights into mycorrhizal symbiosis.</title>
        <authorList>
            <person name="Martin F."/>
            <person name="Aerts A."/>
            <person name="Ahren D."/>
            <person name="Brun A."/>
            <person name="Danchin E.G.J."/>
            <person name="Duchaussoy F."/>
            <person name="Gibon J."/>
            <person name="Kohler A."/>
            <person name="Lindquist E."/>
            <person name="Pereda V."/>
            <person name="Salamov A."/>
            <person name="Shapiro H.J."/>
            <person name="Wuyts J."/>
            <person name="Blaudez D."/>
            <person name="Buee M."/>
            <person name="Brokstein P."/>
            <person name="Canbaeck B."/>
            <person name="Cohen D."/>
            <person name="Courty P.E."/>
            <person name="Coutinho P.M."/>
            <person name="Delaruelle C."/>
            <person name="Detter J.C."/>
            <person name="Deveau A."/>
            <person name="DiFazio S."/>
            <person name="Duplessis S."/>
            <person name="Fraissinet-Tachet L."/>
            <person name="Lucic E."/>
            <person name="Frey-Klett P."/>
            <person name="Fourrey C."/>
            <person name="Feussner I."/>
            <person name="Gay G."/>
            <person name="Grimwood J."/>
            <person name="Hoegger P.J."/>
            <person name="Jain P."/>
            <person name="Kilaru S."/>
            <person name="Labbe J."/>
            <person name="Lin Y.C."/>
            <person name="Legue V."/>
            <person name="Le Tacon F."/>
            <person name="Marmeisse R."/>
            <person name="Melayah D."/>
            <person name="Montanini B."/>
            <person name="Muratet M."/>
            <person name="Nehls U."/>
            <person name="Niculita-Hirzel H."/>
            <person name="Oudot-Le Secq M.P."/>
            <person name="Peter M."/>
            <person name="Quesneville H."/>
            <person name="Rajashekar B."/>
            <person name="Reich M."/>
            <person name="Rouhier N."/>
            <person name="Schmutz J."/>
            <person name="Yin T."/>
            <person name="Chalot M."/>
            <person name="Henrissat B."/>
            <person name="Kuees U."/>
            <person name="Lucas S."/>
            <person name="Van de Peer Y."/>
            <person name="Podila G.K."/>
            <person name="Polle A."/>
            <person name="Pukkila P.J."/>
            <person name="Richardson P.M."/>
            <person name="Rouze P."/>
            <person name="Sanders I.R."/>
            <person name="Stajich J.E."/>
            <person name="Tunlid A."/>
            <person name="Tuskan G."/>
            <person name="Grigoriev I.V."/>
        </authorList>
    </citation>
    <scope>NUCLEOTIDE SEQUENCE [LARGE SCALE GENOMIC DNA]</scope>
    <source>
        <strain evidence="3">S238N-H82 / ATCC MYA-4686</strain>
    </source>
</reference>
<keyword evidence="1" id="KW-0812">Transmembrane</keyword>
<accession>B0DNR3</accession>
<feature type="transmembrane region" description="Helical" evidence="1">
    <location>
        <begin position="86"/>
        <end position="107"/>
    </location>
</feature>
<evidence type="ECO:0000313" key="2">
    <source>
        <dbReference type="EMBL" id="EDR03771.1"/>
    </source>
</evidence>
<sequence length="114" mass="12747">MRVSWIFDLEQGLLLTSCMKSCCGPCCCSSNLLEHPRPSSAICLHPSLLARPRDSNKPLVNWRVHLLFNVPSLKEAVPLVISPHLLILYVFLFCTESILLSALLSCVRIKCKPT</sequence>
<dbReference type="EMBL" id="DS547122">
    <property type="protein sequence ID" value="EDR03771.1"/>
    <property type="molecule type" value="Genomic_DNA"/>
</dbReference>
<dbReference type="HOGENOM" id="CLU_2121508_0_0_1"/>
<dbReference type="InParanoid" id="B0DNR3"/>